<protein>
    <submittedName>
        <fullName evidence="2">Uncharacterized protein</fullName>
    </submittedName>
</protein>
<evidence type="ECO:0000256" key="1">
    <source>
        <dbReference type="SAM" id="Phobius"/>
    </source>
</evidence>
<keyword evidence="1" id="KW-0472">Membrane</keyword>
<evidence type="ECO:0000313" key="2">
    <source>
        <dbReference type="EMBL" id="MBO1321343.1"/>
    </source>
</evidence>
<evidence type="ECO:0000313" key="3">
    <source>
        <dbReference type="Proteomes" id="UP000664417"/>
    </source>
</evidence>
<name>A0A8J7U6D4_9BACT</name>
<feature type="transmembrane region" description="Helical" evidence="1">
    <location>
        <begin position="45"/>
        <end position="65"/>
    </location>
</feature>
<sequence length="76" mass="8134">MKKVFEVACIGAALVGAIWLSGLVLKVLTGLLGLIAAIAGSILHFLLSKSVLTLAVLGFIVYLVFTKKPEYERAHH</sequence>
<keyword evidence="1" id="KW-0812">Transmembrane</keyword>
<keyword evidence="1" id="KW-1133">Transmembrane helix</keyword>
<dbReference type="RefSeq" id="WP_207861317.1">
    <property type="nucleotide sequence ID" value="NZ_JAFREP010000023.1"/>
</dbReference>
<reference evidence="2" key="1">
    <citation type="submission" date="2021-03" db="EMBL/GenBank/DDBJ databases">
        <authorList>
            <person name="Wang G."/>
        </authorList>
    </citation>
    <scope>NUCLEOTIDE SEQUENCE</scope>
    <source>
        <strain evidence="2">KCTC 12899</strain>
    </source>
</reference>
<dbReference type="AlphaFoldDB" id="A0A8J7U6D4"/>
<gene>
    <name evidence="2" type="ORF">J3U88_22875</name>
</gene>
<proteinExistence type="predicted"/>
<comment type="caution">
    <text evidence="2">The sequence shown here is derived from an EMBL/GenBank/DDBJ whole genome shotgun (WGS) entry which is preliminary data.</text>
</comment>
<organism evidence="2 3">
    <name type="scientific">Acanthopleuribacter pedis</name>
    <dbReference type="NCBI Taxonomy" id="442870"/>
    <lineage>
        <taxon>Bacteria</taxon>
        <taxon>Pseudomonadati</taxon>
        <taxon>Acidobacteriota</taxon>
        <taxon>Holophagae</taxon>
        <taxon>Acanthopleuribacterales</taxon>
        <taxon>Acanthopleuribacteraceae</taxon>
        <taxon>Acanthopleuribacter</taxon>
    </lineage>
</organism>
<keyword evidence="3" id="KW-1185">Reference proteome</keyword>
<accession>A0A8J7U6D4</accession>
<feature type="transmembrane region" description="Helical" evidence="1">
    <location>
        <begin position="12"/>
        <end position="39"/>
    </location>
</feature>
<dbReference type="EMBL" id="JAFREP010000023">
    <property type="protein sequence ID" value="MBO1321343.1"/>
    <property type="molecule type" value="Genomic_DNA"/>
</dbReference>
<dbReference type="Proteomes" id="UP000664417">
    <property type="component" value="Unassembled WGS sequence"/>
</dbReference>